<dbReference type="EnsemblPlants" id="Ma06_t09330.1">
    <property type="protein sequence ID" value="Ma06_p09330.1"/>
    <property type="gene ID" value="Ma06_g09330"/>
</dbReference>
<reference evidence="2" key="2">
    <citation type="submission" date="2021-05" db="UniProtKB">
        <authorList>
            <consortium name="EnsemblPlants"/>
        </authorList>
    </citation>
    <scope>IDENTIFICATION</scope>
    <source>
        <strain evidence="2">subsp. malaccensis</strain>
    </source>
</reference>
<dbReference type="AlphaFoldDB" id="A0A804JEC9"/>
<name>A0A804JEC9_MUSAM</name>
<gene>
    <name evidence="1" type="ORF">GSMUA_155410.1</name>
</gene>
<evidence type="ECO:0000313" key="3">
    <source>
        <dbReference type="Proteomes" id="UP000012960"/>
    </source>
</evidence>
<protein>
    <submittedName>
        <fullName evidence="1">(wild Malaysian banana) hypothetical protein</fullName>
    </submittedName>
</protein>
<reference evidence="1" key="1">
    <citation type="submission" date="2021-03" db="EMBL/GenBank/DDBJ databases">
        <authorList>
            <consortium name="Genoscope - CEA"/>
            <person name="William W."/>
        </authorList>
    </citation>
    <scope>NUCLEOTIDE SEQUENCE</scope>
    <source>
        <strain evidence="1">Doubled-haploid Pahang</strain>
    </source>
</reference>
<keyword evidence="3" id="KW-1185">Reference proteome</keyword>
<dbReference type="EMBL" id="HG996471">
    <property type="protein sequence ID" value="CAG1845746.1"/>
    <property type="molecule type" value="Genomic_DNA"/>
</dbReference>
<accession>A0A804JEC9</accession>
<evidence type="ECO:0000313" key="1">
    <source>
        <dbReference type="EMBL" id="CAG1845746.1"/>
    </source>
</evidence>
<dbReference type="Gramene" id="Ma06_t09330.1">
    <property type="protein sequence ID" value="Ma06_p09330.1"/>
    <property type="gene ID" value="Ma06_g09330"/>
</dbReference>
<evidence type="ECO:0000313" key="2">
    <source>
        <dbReference type="EnsemblPlants" id="Ma06_p09330.1"/>
    </source>
</evidence>
<sequence>MLQFLGGSAILRRRVSSMGSYHLENNAPSPGNMEASG</sequence>
<dbReference type="Proteomes" id="UP000012960">
    <property type="component" value="Unplaced"/>
</dbReference>
<organism evidence="2 3">
    <name type="scientific">Musa acuminata subsp. malaccensis</name>
    <name type="common">Wild banana</name>
    <name type="synonym">Musa malaccensis</name>
    <dbReference type="NCBI Taxonomy" id="214687"/>
    <lineage>
        <taxon>Eukaryota</taxon>
        <taxon>Viridiplantae</taxon>
        <taxon>Streptophyta</taxon>
        <taxon>Embryophyta</taxon>
        <taxon>Tracheophyta</taxon>
        <taxon>Spermatophyta</taxon>
        <taxon>Magnoliopsida</taxon>
        <taxon>Liliopsida</taxon>
        <taxon>Zingiberales</taxon>
        <taxon>Musaceae</taxon>
        <taxon>Musa</taxon>
    </lineage>
</organism>
<dbReference type="InParanoid" id="A0A804JEC9"/>
<proteinExistence type="predicted"/>